<evidence type="ECO:0000313" key="1">
    <source>
        <dbReference type="EMBL" id="KAG7093715.1"/>
    </source>
</evidence>
<dbReference type="Proteomes" id="UP001049176">
    <property type="component" value="Chromosome 4"/>
</dbReference>
<evidence type="ECO:0000313" key="2">
    <source>
        <dbReference type="Proteomes" id="UP001049176"/>
    </source>
</evidence>
<keyword evidence="2" id="KW-1185">Reference proteome</keyword>
<reference evidence="1" key="1">
    <citation type="journal article" date="2021" name="Genome Biol. Evol.">
        <title>The assembled and annotated genome of the fairy-ring fungus Marasmius oreades.</title>
        <authorList>
            <person name="Hiltunen M."/>
            <person name="Ament-Velasquez S.L."/>
            <person name="Johannesson H."/>
        </authorList>
    </citation>
    <scope>NUCLEOTIDE SEQUENCE</scope>
    <source>
        <strain evidence="1">03SP1</strain>
    </source>
</reference>
<proteinExistence type="predicted"/>
<gene>
    <name evidence="1" type="ORF">E1B28_007369</name>
</gene>
<dbReference type="EMBL" id="CM032184">
    <property type="protein sequence ID" value="KAG7093715.1"/>
    <property type="molecule type" value="Genomic_DNA"/>
</dbReference>
<dbReference type="AlphaFoldDB" id="A0A9P7S278"/>
<dbReference type="GeneID" id="66076445"/>
<dbReference type="RefSeq" id="XP_043010185.1">
    <property type="nucleotide sequence ID" value="XM_043152099.1"/>
</dbReference>
<name>A0A9P7S278_9AGAR</name>
<sequence length="115" mass="13154">MPSTTLNWTATSPKSPRIAAERSLRQVLVLLLTWATTEAGILVWKSLKLNAHSVVEYLVAQNNRRELMFDLDRTYYSLWIKSPAFTRFAPGSRAFATFFAPQSHKPTSNELHHHN</sequence>
<accession>A0A9P7S278</accession>
<dbReference type="KEGG" id="more:E1B28_007369"/>
<protein>
    <submittedName>
        <fullName evidence="1">Uncharacterized protein</fullName>
    </submittedName>
</protein>
<comment type="caution">
    <text evidence="1">The sequence shown here is derived from an EMBL/GenBank/DDBJ whole genome shotgun (WGS) entry which is preliminary data.</text>
</comment>
<organism evidence="1 2">
    <name type="scientific">Marasmius oreades</name>
    <name type="common">fairy-ring Marasmius</name>
    <dbReference type="NCBI Taxonomy" id="181124"/>
    <lineage>
        <taxon>Eukaryota</taxon>
        <taxon>Fungi</taxon>
        <taxon>Dikarya</taxon>
        <taxon>Basidiomycota</taxon>
        <taxon>Agaricomycotina</taxon>
        <taxon>Agaricomycetes</taxon>
        <taxon>Agaricomycetidae</taxon>
        <taxon>Agaricales</taxon>
        <taxon>Marasmiineae</taxon>
        <taxon>Marasmiaceae</taxon>
        <taxon>Marasmius</taxon>
    </lineage>
</organism>